<evidence type="ECO:0000313" key="1">
    <source>
        <dbReference type="EMBL" id="GLQ11438.1"/>
    </source>
</evidence>
<dbReference type="PANTHER" id="PTHR36513:SF1">
    <property type="entry name" value="TRANSMEMBRANE PROTEIN"/>
    <property type="match status" value="1"/>
</dbReference>
<comment type="caution">
    <text evidence="1">The sequence shown here is derived from an EMBL/GenBank/DDBJ whole genome shotgun (WGS) entry which is preliminary data.</text>
</comment>
<gene>
    <name evidence="1" type="ORF">GCM10007913_33700</name>
</gene>
<sequence length="364" mass="39109">MDFVGSRALALLLTLFILAGCVARPTATVLQPLQAPVRPTQEISILAVTNRLQAGDGGFTAIRSNEPTYERYTISVPPKRQAAGVNFVGRRPDLSSEYVVVSRERLSRSTFLQAVQQGLTPGGASGIYVHGYNQTFQEALFRLAQVTADAGVKEPTILFSWPSEASLLGYMADRDASIASRGDLVELIDLLAAQPRIKQINIAAHSMGAFLVMEAARQLKLSNKSIPLRKLGIILAAPDIDTDVFSSQMEIIGRPEKPMLILVSKNDRALAASSALGSERPRVGMLDGNDPFLRNLIDLYGLSIVDISSVQAPDAFGHEGFATLAALASNVTTLEANRNTALTQAGLFVVDATKSSLTAVRFQQ</sequence>
<dbReference type="SUPFAM" id="SSF53474">
    <property type="entry name" value="alpha/beta-Hydrolases"/>
    <property type="match status" value="1"/>
</dbReference>
<keyword evidence="2" id="KW-1185">Reference proteome</keyword>
<protein>
    <recommendedName>
        <fullName evidence="3">Esterase/lipase superfamily enzyme</fullName>
    </recommendedName>
</protein>
<dbReference type="RefSeq" id="WP_284392730.1">
    <property type="nucleotide sequence ID" value="NZ_BSNG01000001.1"/>
</dbReference>
<dbReference type="PANTHER" id="PTHR36513">
    <property type="entry name" value="ABC TRANSMEMBRANE TYPE-1 DOMAIN-CONTAINING PROTEIN"/>
    <property type="match status" value="1"/>
</dbReference>
<reference evidence="1" key="1">
    <citation type="journal article" date="2014" name="Int. J. Syst. Evol. Microbiol.">
        <title>Complete genome of a new Firmicutes species belonging to the dominant human colonic microbiota ('Ruminococcus bicirculans') reveals two chromosomes and a selective capacity to utilize plant glucans.</title>
        <authorList>
            <consortium name="NISC Comparative Sequencing Program"/>
            <person name="Wegmann U."/>
            <person name="Louis P."/>
            <person name="Goesmann A."/>
            <person name="Henrissat B."/>
            <person name="Duncan S.H."/>
            <person name="Flint H.J."/>
        </authorList>
    </citation>
    <scope>NUCLEOTIDE SEQUENCE</scope>
    <source>
        <strain evidence="1">NBRC 103855</strain>
    </source>
</reference>
<dbReference type="InterPro" id="IPR014586">
    <property type="entry name" value="UCP033909"/>
</dbReference>
<evidence type="ECO:0008006" key="3">
    <source>
        <dbReference type="Google" id="ProtNLM"/>
    </source>
</evidence>
<dbReference type="InterPro" id="IPR029058">
    <property type="entry name" value="AB_hydrolase_fold"/>
</dbReference>
<reference evidence="1" key="2">
    <citation type="submission" date="2023-01" db="EMBL/GenBank/DDBJ databases">
        <title>Draft genome sequence of Devosia yakushimensis strain NBRC 103855.</title>
        <authorList>
            <person name="Sun Q."/>
            <person name="Mori K."/>
        </authorList>
    </citation>
    <scope>NUCLEOTIDE SEQUENCE</scope>
    <source>
        <strain evidence="1">NBRC 103855</strain>
    </source>
</reference>
<dbReference type="Gene3D" id="3.40.50.1820">
    <property type="entry name" value="alpha/beta hydrolase"/>
    <property type="match status" value="1"/>
</dbReference>
<dbReference type="InterPro" id="IPR010297">
    <property type="entry name" value="DUF900_hydrolase"/>
</dbReference>
<dbReference type="PROSITE" id="PS51257">
    <property type="entry name" value="PROKAR_LIPOPROTEIN"/>
    <property type="match status" value="1"/>
</dbReference>
<dbReference type="PIRSF" id="PIRSF033909">
    <property type="entry name" value="UCP033909"/>
    <property type="match status" value="1"/>
</dbReference>
<evidence type="ECO:0000313" key="2">
    <source>
        <dbReference type="Proteomes" id="UP001161406"/>
    </source>
</evidence>
<organism evidence="1 2">
    <name type="scientific">Devosia yakushimensis</name>
    <dbReference type="NCBI Taxonomy" id="470028"/>
    <lineage>
        <taxon>Bacteria</taxon>
        <taxon>Pseudomonadati</taxon>
        <taxon>Pseudomonadota</taxon>
        <taxon>Alphaproteobacteria</taxon>
        <taxon>Hyphomicrobiales</taxon>
        <taxon>Devosiaceae</taxon>
        <taxon>Devosia</taxon>
    </lineage>
</organism>
<dbReference type="EMBL" id="BSNG01000001">
    <property type="protein sequence ID" value="GLQ11438.1"/>
    <property type="molecule type" value="Genomic_DNA"/>
</dbReference>
<name>A0ABQ5UHA1_9HYPH</name>
<dbReference type="Proteomes" id="UP001161406">
    <property type="component" value="Unassembled WGS sequence"/>
</dbReference>
<proteinExistence type="predicted"/>
<dbReference type="Pfam" id="PF05990">
    <property type="entry name" value="DUF900"/>
    <property type="match status" value="1"/>
</dbReference>
<accession>A0ABQ5UHA1</accession>